<keyword evidence="2" id="KW-1185">Reference proteome</keyword>
<name>A0ABY6CN75_9BACT</name>
<protein>
    <submittedName>
        <fullName evidence="1">Uncharacterized protein</fullName>
    </submittedName>
</protein>
<gene>
    <name evidence="1" type="ORF">N6H18_14095</name>
</gene>
<dbReference type="Proteomes" id="UP001065174">
    <property type="component" value="Chromosome"/>
</dbReference>
<accession>A0ABY6CN75</accession>
<dbReference type="EMBL" id="CP106679">
    <property type="protein sequence ID" value="UXP31480.1"/>
    <property type="molecule type" value="Genomic_DNA"/>
</dbReference>
<proteinExistence type="predicted"/>
<reference evidence="1" key="1">
    <citation type="submission" date="2022-09" db="EMBL/GenBank/DDBJ databases">
        <title>Comparative genomics and taxonomic characterization of three novel marine species of genus Reichenbachiella exhibiting antioxidant and polysaccharide degradation activities.</title>
        <authorList>
            <person name="Muhammad N."/>
            <person name="Lee Y.-J."/>
            <person name="Ko J."/>
            <person name="Kim S.-G."/>
        </authorList>
    </citation>
    <scope>NUCLEOTIDE SEQUENCE</scope>
    <source>
        <strain evidence="1">BKB1-1</strain>
    </source>
</reference>
<sequence>MENHIGEIENMIHKLAVSKPFLDQFVSEEERHLNNVGKIKRGDVRIGEDVDVSVRHITEHQTFTMILVPISIYSLAIYDTLLFSVIEVSDAWLEREFPYVDYTNDSIKSSLLSLKNHELLANHLYSQAMKQTRAEIGKVKVDLKESYITTNSVTEHVSNLDEEEKRQIRNHWGLLKKAFTHDIELNVEFNIYVFGFNDLEVACSNKRGDFTVKITPTNIFQRHHFVED</sequence>
<evidence type="ECO:0000313" key="1">
    <source>
        <dbReference type="EMBL" id="UXP31480.1"/>
    </source>
</evidence>
<dbReference type="RefSeq" id="WP_262308919.1">
    <property type="nucleotide sequence ID" value="NZ_CP106679.1"/>
</dbReference>
<organism evidence="1 2">
    <name type="scientific">Reichenbachiella agarivorans</name>
    <dbReference type="NCBI Taxonomy" id="2979464"/>
    <lineage>
        <taxon>Bacteria</taxon>
        <taxon>Pseudomonadati</taxon>
        <taxon>Bacteroidota</taxon>
        <taxon>Cytophagia</taxon>
        <taxon>Cytophagales</taxon>
        <taxon>Reichenbachiellaceae</taxon>
        <taxon>Reichenbachiella</taxon>
    </lineage>
</organism>
<evidence type="ECO:0000313" key="2">
    <source>
        <dbReference type="Proteomes" id="UP001065174"/>
    </source>
</evidence>